<dbReference type="SUPFAM" id="SSF51445">
    <property type="entry name" value="(Trans)glycosidases"/>
    <property type="match status" value="1"/>
</dbReference>
<evidence type="ECO:0000313" key="1">
    <source>
        <dbReference type="EMBL" id="TXB61652.1"/>
    </source>
</evidence>
<reference evidence="1 2" key="1">
    <citation type="submission" date="2019-08" db="EMBL/GenBank/DDBJ databases">
        <title>Genome of Phaeodactylibacter luteus.</title>
        <authorList>
            <person name="Bowman J.P."/>
        </authorList>
    </citation>
    <scope>NUCLEOTIDE SEQUENCE [LARGE SCALE GENOMIC DNA]</scope>
    <source>
        <strain evidence="1 2">KCTC 42180</strain>
    </source>
</reference>
<accession>A0A5C6RJZ4</accession>
<comment type="caution">
    <text evidence="1">The sequence shown here is derived from an EMBL/GenBank/DDBJ whole genome shotgun (WGS) entry which is preliminary data.</text>
</comment>
<protein>
    <recommendedName>
        <fullName evidence="3">Asl1-like glycosyl hydrolase catalytic domain-containing protein</fullName>
    </recommendedName>
</protein>
<dbReference type="PROSITE" id="PS51257">
    <property type="entry name" value="PROKAR_LIPOPROTEIN"/>
    <property type="match status" value="1"/>
</dbReference>
<dbReference type="InterPro" id="IPR055151">
    <property type="entry name" value="GH113"/>
</dbReference>
<dbReference type="InterPro" id="IPR017853">
    <property type="entry name" value="GH"/>
</dbReference>
<dbReference type="RefSeq" id="WP_147168939.1">
    <property type="nucleotide sequence ID" value="NZ_VOOR01000049.1"/>
</dbReference>
<keyword evidence="2" id="KW-1185">Reference proteome</keyword>
<dbReference type="OrthoDB" id="9773531at2"/>
<dbReference type="AlphaFoldDB" id="A0A5C6RJZ4"/>
<evidence type="ECO:0008006" key="3">
    <source>
        <dbReference type="Google" id="ProtNLM"/>
    </source>
</evidence>
<dbReference type="EMBL" id="VOOR01000049">
    <property type="protein sequence ID" value="TXB61652.1"/>
    <property type="molecule type" value="Genomic_DNA"/>
</dbReference>
<dbReference type="Gene3D" id="3.20.20.80">
    <property type="entry name" value="Glycosidases"/>
    <property type="match status" value="1"/>
</dbReference>
<evidence type="ECO:0000313" key="2">
    <source>
        <dbReference type="Proteomes" id="UP000321580"/>
    </source>
</evidence>
<name>A0A5C6RJZ4_9BACT</name>
<dbReference type="Pfam" id="PF22612">
    <property type="entry name" value="GH113"/>
    <property type="match status" value="1"/>
</dbReference>
<organism evidence="1 2">
    <name type="scientific">Phaeodactylibacter luteus</name>
    <dbReference type="NCBI Taxonomy" id="1564516"/>
    <lineage>
        <taxon>Bacteria</taxon>
        <taxon>Pseudomonadati</taxon>
        <taxon>Bacteroidota</taxon>
        <taxon>Saprospiria</taxon>
        <taxon>Saprospirales</taxon>
        <taxon>Haliscomenobacteraceae</taxon>
        <taxon>Phaeodactylibacter</taxon>
    </lineage>
</organism>
<dbReference type="Proteomes" id="UP000321580">
    <property type="component" value="Unassembled WGS sequence"/>
</dbReference>
<proteinExistence type="predicted"/>
<gene>
    <name evidence="1" type="ORF">FRY97_17885</name>
</gene>
<sequence length="576" mass="64128">MKHLLLILLGGMSACNNPVPPTVPQPHAAYAASLWKGAARDTTLKLAFDESRHRASPELLNECRVQAQRAAAWLPSPINGPFTFVLHPSIEEKGLLLNNTSPVQLVPEKKEAHLVLNAYFGSAQLGLQNLLFIRSALGSPAQPFLEEGLAIQFNEQWQGKGADYWSAKLLACRLLPSPKALCNSQWLENAPPLIRQAAAASFARFLLTKWGKTEFLQKYVQWQPGPAALEQLQQEWAAYLKAVPMDASAEQREVPGYWKGFNFAHEGYSIYNGYGSRLSAKMLREIRGAGANAIALVPYSYMRDANAPSPIPVMQRAGTETDESTIRDAAFAKGIGLKTVLKPQIWLGRGQWPGDVRMASEQDWEQFFSYYSLWIGHYAILAAVQDIDLLCVGVEFAQATLARPNDWRKLFGQIKTLYPGPITYAANWGEEFEKVAFWDSVDAIGLNCYYPLSQDKEPDRATLESAFRQKMELARRISQRYQKPILLTEIGFTSTPTPWASPHVDGRGEAYSGHTQQLCYQVATEGIQGQEGWLKGILWWKYPSHPNHGGKGHTGFTPRGKPTADILPQLFGSLPD</sequence>
<dbReference type="CDD" id="cd19608">
    <property type="entry name" value="GH113_mannanase-like"/>
    <property type="match status" value="1"/>
</dbReference>